<protein>
    <submittedName>
        <fullName evidence="3">ParB N-terminal domain-containing protein</fullName>
    </submittedName>
</protein>
<dbReference type="InterPro" id="IPR036086">
    <property type="entry name" value="ParB/Sulfiredoxin_sf"/>
</dbReference>
<feature type="domain" description="ParB-like N-terminal" evidence="2">
    <location>
        <begin position="77"/>
        <end position="150"/>
    </location>
</feature>
<organism evidence="3 4">
    <name type="scientific">Eiseniibacteriota bacterium</name>
    <dbReference type="NCBI Taxonomy" id="2212470"/>
    <lineage>
        <taxon>Bacteria</taxon>
        <taxon>Candidatus Eiseniibacteriota</taxon>
    </lineage>
</organism>
<dbReference type="InterPro" id="IPR003115">
    <property type="entry name" value="ParB_N"/>
</dbReference>
<dbReference type="SUPFAM" id="SSF110849">
    <property type="entry name" value="ParB/Sulfiredoxin"/>
    <property type="match status" value="1"/>
</dbReference>
<feature type="compositionally biased region" description="Basic and acidic residues" evidence="1">
    <location>
        <begin position="1"/>
        <end position="17"/>
    </location>
</feature>
<proteinExistence type="predicted"/>
<reference evidence="3 4" key="1">
    <citation type="submission" date="2024-09" db="EMBL/GenBank/DDBJ databases">
        <authorList>
            <person name="D'Angelo T."/>
        </authorList>
    </citation>
    <scope>NUCLEOTIDE SEQUENCE [LARGE SCALE GENOMIC DNA]</scope>
    <source>
        <strain evidence="3">SAG AM-320-E07</strain>
    </source>
</reference>
<gene>
    <name evidence="3" type="ORF">ACFL6M_07935</name>
</gene>
<accession>A0ABV6YME2</accession>
<evidence type="ECO:0000313" key="4">
    <source>
        <dbReference type="Proteomes" id="UP001593833"/>
    </source>
</evidence>
<evidence type="ECO:0000259" key="2">
    <source>
        <dbReference type="Pfam" id="PF02195"/>
    </source>
</evidence>
<dbReference type="EMBL" id="JBHPKH010000193">
    <property type="protein sequence ID" value="MFC1573508.1"/>
    <property type="molecule type" value="Genomic_DNA"/>
</dbReference>
<keyword evidence="4" id="KW-1185">Reference proteome</keyword>
<dbReference type="Pfam" id="PF02195">
    <property type="entry name" value="ParB_N"/>
    <property type="match status" value="1"/>
</dbReference>
<comment type="caution">
    <text evidence="3">The sequence shown here is derived from an EMBL/GenBank/DDBJ whole genome shotgun (WGS) entry which is preliminary data.</text>
</comment>
<evidence type="ECO:0000313" key="3">
    <source>
        <dbReference type="EMBL" id="MFC1573508.1"/>
    </source>
</evidence>
<dbReference type="Gene3D" id="3.90.1530.10">
    <property type="entry name" value="Conserved hypothetical protein from pyrococcus furiosus pfu- 392566-001, ParB domain"/>
    <property type="match status" value="1"/>
</dbReference>
<feature type="region of interest" description="Disordered" evidence="1">
    <location>
        <begin position="1"/>
        <end position="43"/>
    </location>
</feature>
<sequence>MTKASKRDSGSSSERKTAGRKKTKVEPASRGLTATRLTSASPPASIERLAEAIESDGGSIIGIYRDPLGSNWQLFAGLPIDKVEPTPFQRDLSEPHVKRLATAIDKLGRFLDPLIAVRSESGTYWTPNGHHRLAAVRQLGGKSITALVVAEMAVAYNILVLNTEKAHNLRERALEVIRLAQGLAEIDARPEREFVTEFEEPSLLTLGLCYQQKGRFAGSAYHPVLKRCEKFLGAKLPNALVTRASRAERLLGLEEAVAA</sequence>
<name>A0ABV6YME2_UNCEI</name>
<feature type="non-terminal residue" evidence="3">
    <location>
        <position position="259"/>
    </location>
</feature>
<evidence type="ECO:0000256" key="1">
    <source>
        <dbReference type="SAM" id="MobiDB-lite"/>
    </source>
</evidence>
<dbReference type="Proteomes" id="UP001593833">
    <property type="component" value="Unassembled WGS sequence"/>
</dbReference>